<evidence type="ECO:0000259" key="1">
    <source>
        <dbReference type="Pfam" id="PF24840"/>
    </source>
</evidence>
<dbReference type="OrthoDB" id="2344312at2759"/>
<feature type="domain" description="SigF-like NTF2-like" evidence="1">
    <location>
        <begin position="1"/>
        <end position="172"/>
    </location>
</feature>
<evidence type="ECO:0000313" key="2">
    <source>
        <dbReference type="EMBL" id="KAH8105228.1"/>
    </source>
</evidence>
<protein>
    <recommendedName>
        <fullName evidence="1">SigF-like NTF2-like domain-containing protein</fullName>
    </recommendedName>
</protein>
<proteinExistence type="predicted"/>
<dbReference type="InterPro" id="IPR057514">
    <property type="entry name" value="NTF2_SigF"/>
</dbReference>
<name>A0A8K0UV28_9AGAR</name>
<organism evidence="2 3">
    <name type="scientific">Cristinia sonorae</name>
    <dbReference type="NCBI Taxonomy" id="1940300"/>
    <lineage>
        <taxon>Eukaryota</taxon>
        <taxon>Fungi</taxon>
        <taxon>Dikarya</taxon>
        <taxon>Basidiomycota</taxon>
        <taxon>Agaricomycotina</taxon>
        <taxon>Agaricomycetes</taxon>
        <taxon>Agaricomycetidae</taxon>
        <taxon>Agaricales</taxon>
        <taxon>Pleurotineae</taxon>
        <taxon>Stephanosporaceae</taxon>
        <taxon>Cristinia</taxon>
    </lineage>
</organism>
<dbReference type="Proteomes" id="UP000813824">
    <property type="component" value="Unassembled WGS sequence"/>
</dbReference>
<gene>
    <name evidence="2" type="ORF">BXZ70DRAFT_887220</name>
</gene>
<accession>A0A8K0UV28</accession>
<sequence length="204" mass="22576">MENPEKEITQVVKALTCAETPEGQKAAIEKYYAIDAGFRHPLCTVLSGPNSRNSILGIYQWYRVLSPEISLEVQSVTYNESKQELFLEVAQRFHIRWSPLQPSPARLIVHIVLTPSVDDPKLFVIALQEDFYHPEDLAALVVPPLIPVVRLLLRAGSMASNVNAFVFGKLGMFGSSWLLSPGTKSCIVGYWSPQGTKPSSSPPP</sequence>
<dbReference type="PANTHER" id="PTHR35393">
    <property type="entry name" value="CHROMOSOME 1, WHOLE GENOME SHOTGUN SEQUENCE"/>
    <property type="match status" value="1"/>
</dbReference>
<reference evidence="2" key="1">
    <citation type="journal article" date="2021" name="New Phytol.">
        <title>Evolutionary innovations through gain and loss of genes in the ectomycorrhizal Boletales.</title>
        <authorList>
            <person name="Wu G."/>
            <person name="Miyauchi S."/>
            <person name="Morin E."/>
            <person name="Kuo A."/>
            <person name="Drula E."/>
            <person name="Varga T."/>
            <person name="Kohler A."/>
            <person name="Feng B."/>
            <person name="Cao Y."/>
            <person name="Lipzen A."/>
            <person name="Daum C."/>
            <person name="Hundley H."/>
            <person name="Pangilinan J."/>
            <person name="Johnson J."/>
            <person name="Barry K."/>
            <person name="LaButti K."/>
            <person name="Ng V."/>
            <person name="Ahrendt S."/>
            <person name="Min B."/>
            <person name="Choi I.G."/>
            <person name="Park H."/>
            <person name="Plett J.M."/>
            <person name="Magnuson J."/>
            <person name="Spatafora J.W."/>
            <person name="Nagy L.G."/>
            <person name="Henrissat B."/>
            <person name="Grigoriev I.V."/>
            <person name="Yang Z.L."/>
            <person name="Xu J."/>
            <person name="Martin F.M."/>
        </authorList>
    </citation>
    <scope>NUCLEOTIDE SEQUENCE</scope>
    <source>
        <strain evidence="2">KKN 215</strain>
    </source>
</reference>
<comment type="caution">
    <text evidence="2">The sequence shown here is derived from an EMBL/GenBank/DDBJ whole genome shotgun (WGS) entry which is preliminary data.</text>
</comment>
<dbReference type="Pfam" id="PF24840">
    <property type="entry name" value="NTF2_SigF"/>
    <property type="match status" value="1"/>
</dbReference>
<dbReference type="PANTHER" id="PTHR35393:SF1">
    <property type="entry name" value="SNOAL-LIKE DOMAIN-CONTAINING PROTEIN"/>
    <property type="match status" value="1"/>
</dbReference>
<dbReference type="AlphaFoldDB" id="A0A8K0UV28"/>
<dbReference type="EMBL" id="JAEVFJ010000004">
    <property type="protein sequence ID" value="KAH8105228.1"/>
    <property type="molecule type" value="Genomic_DNA"/>
</dbReference>
<keyword evidence="3" id="KW-1185">Reference proteome</keyword>
<evidence type="ECO:0000313" key="3">
    <source>
        <dbReference type="Proteomes" id="UP000813824"/>
    </source>
</evidence>